<proteinExistence type="predicted"/>
<evidence type="ECO:0000313" key="4">
    <source>
        <dbReference type="Proteomes" id="UP001279734"/>
    </source>
</evidence>
<evidence type="ECO:0000256" key="2">
    <source>
        <dbReference type="SAM" id="MobiDB-lite"/>
    </source>
</evidence>
<protein>
    <submittedName>
        <fullName evidence="3">Uncharacterized protein</fullName>
    </submittedName>
</protein>
<accession>A0AAD3S693</accession>
<name>A0AAD3S693_NEPGR</name>
<feature type="region of interest" description="Disordered" evidence="2">
    <location>
        <begin position="114"/>
        <end position="141"/>
    </location>
</feature>
<dbReference type="PANTHER" id="PTHR21654:SF7">
    <property type="entry name" value="HOMEODOMAIN-LIKE SUPERFAMILY PROTEIN"/>
    <property type="match status" value="1"/>
</dbReference>
<dbReference type="AlphaFoldDB" id="A0AAD3S693"/>
<feature type="coiled-coil region" evidence="1">
    <location>
        <begin position="189"/>
        <end position="243"/>
    </location>
</feature>
<evidence type="ECO:0000313" key="3">
    <source>
        <dbReference type="EMBL" id="GMH05228.1"/>
    </source>
</evidence>
<keyword evidence="4" id="KW-1185">Reference proteome</keyword>
<evidence type="ECO:0000256" key="1">
    <source>
        <dbReference type="SAM" id="Coils"/>
    </source>
</evidence>
<feature type="compositionally biased region" description="Polar residues" evidence="2">
    <location>
        <begin position="159"/>
        <end position="171"/>
    </location>
</feature>
<gene>
    <name evidence="3" type="ORF">Nepgr_007068</name>
</gene>
<dbReference type="Proteomes" id="UP001279734">
    <property type="component" value="Unassembled WGS sequence"/>
</dbReference>
<organism evidence="3 4">
    <name type="scientific">Nepenthes gracilis</name>
    <name type="common">Slender pitcher plant</name>
    <dbReference type="NCBI Taxonomy" id="150966"/>
    <lineage>
        <taxon>Eukaryota</taxon>
        <taxon>Viridiplantae</taxon>
        <taxon>Streptophyta</taxon>
        <taxon>Embryophyta</taxon>
        <taxon>Tracheophyta</taxon>
        <taxon>Spermatophyta</taxon>
        <taxon>Magnoliopsida</taxon>
        <taxon>eudicotyledons</taxon>
        <taxon>Gunneridae</taxon>
        <taxon>Pentapetalae</taxon>
        <taxon>Caryophyllales</taxon>
        <taxon>Nepenthaceae</taxon>
        <taxon>Nepenthes</taxon>
    </lineage>
</organism>
<feature type="region of interest" description="Disordered" evidence="2">
    <location>
        <begin position="159"/>
        <end position="188"/>
    </location>
</feature>
<dbReference type="PANTHER" id="PTHR21654">
    <property type="entry name" value="FI21293P1"/>
    <property type="match status" value="1"/>
</dbReference>
<reference evidence="3" key="1">
    <citation type="submission" date="2023-05" db="EMBL/GenBank/DDBJ databases">
        <title>Nepenthes gracilis genome sequencing.</title>
        <authorList>
            <person name="Fukushima K."/>
        </authorList>
    </citation>
    <scope>NUCLEOTIDE SEQUENCE</scope>
    <source>
        <strain evidence="3">SING2019-196</strain>
    </source>
</reference>
<sequence>MELFNGDCRLLSSSGAFPEGVAPFPQNSDLFYDQSPVIQPPGCGIRHHFPLQKLRPFRCNGRKMPGYANPMENDIITRNLSDSEMISRSHSFELGFLPQLPSSGFLGLHQQEIESGDVGGSAPGVSSPHPADGGAVPPVESETTEAGIMTNGLNGQISKYVYSSSPSNDTGNPAHDTEGPPSRKRKRKKENLEKFMENLMMQVINKQEQMHKQLIEMIEKKEAERVIREEAWKQQEMERAKREEEIRALETSRSLALISFIQNVLGHEIQIPQPLQACQEEDDGETQSQSDIKSDQTVGDGQNLKFKCS</sequence>
<keyword evidence="1" id="KW-0175">Coiled coil</keyword>
<feature type="compositionally biased region" description="Polar residues" evidence="2">
    <location>
        <begin position="286"/>
        <end position="300"/>
    </location>
</feature>
<comment type="caution">
    <text evidence="3">The sequence shown here is derived from an EMBL/GenBank/DDBJ whole genome shotgun (WGS) entry which is preliminary data.</text>
</comment>
<dbReference type="EMBL" id="BSYO01000005">
    <property type="protein sequence ID" value="GMH05228.1"/>
    <property type="molecule type" value="Genomic_DNA"/>
</dbReference>
<feature type="region of interest" description="Disordered" evidence="2">
    <location>
        <begin position="274"/>
        <end position="309"/>
    </location>
</feature>